<name>A0AAD4MHJ6_9BILA</name>
<feature type="domain" description="PARP catalytic" evidence="5">
    <location>
        <begin position="1"/>
        <end position="226"/>
    </location>
</feature>
<organism evidence="6 7">
    <name type="scientific">Ditylenchus destructor</name>
    <dbReference type="NCBI Taxonomy" id="166010"/>
    <lineage>
        <taxon>Eukaryota</taxon>
        <taxon>Metazoa</taxon>
        <taxon>Ecdysozoa</taxon>
        <taxon>Nematoda</taxon>
        <taxon>Chromadorea</taxon>
        <taxon>Rhabditida</taxon>
        <taxon>Tylenchina</taxon>
        <taxon>Tylenchomorpha</taxon>
        <taxon>Sphaerularioidea</taxon>
        <taxon>Anguinidae</taxon>
        <taxon>Anguininae</taxon>
        <taxon>Ditylenchus</taxon>
    </lineage>
</organism>
<dbReference type="PROSITE" id="PS51059">
    <property type="entry name" value="PARP_CATALYTIC"/>
    <property type="match status" value="1"/>
</dbReference>
<evidence type="ECO:0000313" key="7">
    <source>
        <dbReference type="Proteomes" id="UP001201812"/>
    </source>
</evidence>
<protein>
    <recommendedName>
        <fullName evidence="4">Poly [ADP-ribose] polymerase</fullName>
        <shortName evidence="4">PARP</shortName>
        <ecNumber evidence="4">2.4.2.-</ecNumber>
    </recommendedName>
</protein>
<evidence type="ECO:0000256" key="1">
    <source>
        <dbReference type="ARBA" id="ARBA00022676"/>
    </source>
</evidence>
<dbReference type="GO" id="GO:1990404">
    <property type="term" value="F:NAD+-protein mono-ADP-ribosyltransferase activity"/>
    <property type="evidence" value="ECO:0007669"/>
    <property type="project" value="TreeGrafter"/>
</dbReference>
<evidence type="ECO:0000256" key="2">
    <source>
        <dbReference type="ARBA" id="ARBA00022679"/>
    </source>
</evidence>
<accession>A0AAD4MHJ6</accession>
<dbReference type="InterPro" id="IPR050800">
    <property type="entry name" value="ARTD/PARP"/>
</dbReference>
<evidence type="ECO:0000259" key="5">
    <source>
        <dbReference type="PROSITE" id="PS51059"/>
    </source>
</evidence>
<dbReference type="InterPro" id="IPR012317">
    <property type="entry name" value="Poly(ADP-ribose)pol_cat_dom"/>
</dbReference>
<dbReference type="Pfam" id="PF00644">
    <property type="entry name" value="PARP"/>
    <property type="match status" value="1"/>
</dbReference>
<dbReference type="GO" id="GO:0070212">
    <property type="term" value="P:protein poly-ADP-ribosylation"/>
    <property type="evidence" value="ECO:0007669"/>
    <property type="project" value="TreeGrafter"/>
</dbReference>
<evidence type="ECO:0000256" key="3">
    <source>
        <dbReference type="ARBA" id="ARBA00023027"/>
    </source>
</evidence>
<dbReference type="AlphaFoldDB" id="A0AAD4MHJ6"/>
<dbReference type="GO" id="GO:0005730">
    <property type="term" value="C:nucleolus"/>
    <property type="evidence" value="ECO:0007669"/>
    <property type="project" value="TreeGrafter"/>
</dbReference>
<keyword evidence="7" id="KW-1185">Reference proteome</keyword>
<evidence type="ECO:0000313" key="6">
    <source>
        <dbReference type="EMBL" id="KAI1692388.1"/>
    </source>
</evidence>
<proteinExistence type="predicted"/>
<dbReference type="EMBL" id="JAKKPZ010000776">
    <property type="protein sequence ID" value="KAI1692388.1"/>
    <property type="molecule type" value="Genomic_DNA"/>
</dbReference>
<reference evidence="6" key="1">
    <citation type="submission" date="2022-01" db="EMBL/GenBank/DDBJ databases">
        <title>Genome Sequence Resource for Two Populations of Ditylenchus destructor, the Migratory Endoparasitic Phytonematode.</title>
        <authorList>
            <person name="Zhang H."/>
            <person name="Lin R."/>
            <person name="Xie B."/>
        </authorList>
    </citation>
    <scope>NUCLEOTIDE SEQUENCE</scope>
    <source>
        <strain evidence="6">BazhouSP</strain>
    </source>
</reference>
<keyword evidence="2 4" id="KW-0808">Transferase</keyword>
<sequence>MPEYQMITTYIDNSNYAVDKECGHDVTVHKIYAVHDIKGNEVVHLPQKPQLIGASLNRHLLFHGTKIENVPEILRMGFTMDPNRVTNGDRYGLGIYLADRVCFAAEYAHFYEDYKYSNNAVIFLNEVALGKQFADDNEPVENHGDSTALRNIPDNVDSVIGRGRYIPDPKDQKVLDDGIIVPSGKTVQSDPKSHKNMAPQYNELRNRSNPLANRFTCWQFSLHSFVLKTSLGGAHICFVTKQQLCFRKLADLERSVLQDSYFPHNSSLSSRS</sequence>
<dbReference type="EC" id="2.4.2.-" evidence="4"/>
<dbReference type="PANTHER" id="PTHR10459:SF66">
    <property type="entry name" value="PROTEIN MONO-ADP-RIBOSYLTRANSFERASE PARP3"/>
    <property type="match status" value="1"/>
</dbReference>
<dbReference type="GO" id="GO:0006302">
    <property type="term" value="P:double-strand break repair"/>
    <property type="evidence" value="ECO:0007669"/>
    <property type="project" value="TreeGrafter"/>
</dbReference>
<comment type="caution">
    <text evidence="6">The sequence shown here is derived from an EMBL/GenBank/DDBJ whole genome shotgun (WGS) entry which is preliminary data.</text>
</comment>
<keyword evidence="1 4" id="KW-0328">Glycosyltransferase</keyword>
<dbReference type="GO" id="GO:0035861">
    <property type="term" value="C:site of double-strand break"/>
    <property type="evidence" value="ECO:0007669"/>
    <property type="project" value="TreeGrafter"/>
</dbReference>
<dbReference type="PANTHER" id="PTHR10459">
    <property type="entry name" value="DNA LIGASE"/>
    <property type="match status" value="1"/>
</dbReference>
<keyword evidence="3 4" id="KW-0520">NAD</keyword>
<dbReference type="SUPFAM" id="SSF56399">
    <property type="entry name" value="ADP-ribosylation"/>
    <property type="match status" value="1"/>
</dbReference>
<evidence type="ECO:0000256" key="4">
    <source>
        <dbReference type="RuleBase" id="RU362114"/>
    </source>
</evidence>
<dbReference type="Proteomes" id="UP001201812">
    <property type="component" value="Unassembled WGS sequence"/>
</dbReference>
<dbReference type="GO" id="GO:0003950">
    <property type="term" value="F:NAD+ poly-ADP-ribosyltransferase activity"/>
    <property type="evidence" value="ECO:0007669"/>
    <property type="project" value="UniProtKB-UniRule"/>
</dbReference>
<gene>
    <name evidence="6" type="ORF">DdX_21285</name>
</gene>
<dbReference type="Gene3D" id="3.90.228.10">
    <property type="match status" value="1"/>
</dbReference>